<keyword evidence="3" id="KW-1185">Reference proteome</keyword>
<feature type="chain" id="PRO_5044076125" evidence="1">
    <location>
        <begin position="24"/>
        <end position="106"/>
    </location>
</feature>
<evidence type="ECO:0000313" key="3">
    <source>
        <dbReference type="Proteomes" id="UP000563426"/>
    </source>
</evidence>
<protein>
    <submittedName>
        <fullName evidence="2">Uncharacterized protein</fullName>
    </submittedName>
</protein>
<evidence type="ECO:0000256" key="1">
    <source>
        <dbReference type="SAM" id="SignalP"/>
    </source>
</evidence>
<keyword evidence="1" id="KW-0732">Signal</keyword>
<evidence type="ECO:0000313" key="2">
    <source>
        <dbReference type="EMBL" id="NOK31797.1"/>
    </source>
</evidence>
<accession>A0A3A8IIW5</accession>
<dbReference type="OrthoDB" id="5518459at2"/>
<dbReference type="Proteomes" id="UP000563426">
    <property type="component" value="Unassembled WGS sequence"/>
</dbReference>
<comment type="caution">
    <text evidence="2">The sequence shown here is derived from an EMBL/GenBank/DDBJ whole genome shotgun (WGS) entry which is preliminary data.</text>
</comment>
<feature type="signal peptide" evidence="1">
    <location>
        <begin position="1"/>
        <end position="23"/>
    </location>
</feature>
<organism evidence="2 3">
    <name type="scientific">Corallococcus exercitus</name>
    <dbReference type="NCBI Taxonomy" id="2316736"/>
    <lineage>
        <taxon>Bacteria</taxon>
        <taxon>Pseudomonadati</taxon>
        <taxon>Myxococcota</taxon>
        <taxon>Myxococcia</taxon>
        <taxon>Myxococcales</taxon>
        <taxon>Cystobacterineae</taxon>
        <taxon>Myxococcaceae</taxon>
        <taxon>Corallococcus</taxon>
    </lineage>
</organism>
<sequence>MRRARLLCHVARAVAGLTLGFLAGCDIGVEDLPLEDTPPVLSSQVCYDDSDCVANACCGEGTAITHRDVGPNCSNVRCDGTCPPNSVDCGRCIPTCREARCAAACQ</sequence>
<reference evidence="2 3" key="1">
    <citation type="submission" date="2020-05" db="EMBL/GenBank/DDBJ databases">
        <authorList>
            <person name="Whitworth D."/>
        </authorList>
    </citation>
    <scope>NUCLEOTIDE SEQUENCE [LARGE SCALE GENOMIC DNA]</scope>
    <source>
        <strain evidence="2 3">AB043B</strain>
    </source>
</reference>
<dbReference type="RefSeq" id="WP_120523286.1">
    <property type="nucleotide sequence ID" value="NZ_JABFJV010000003.1"/>
</dbReference>
<dbReference type="PROSITE" id="PS51257">
    <property type="entry name" value="PROKAR_LIPOPROTEIN"/>
    <property type="match status" value="1"/>
</dbReference>
<name>A0A3A8IIW5_9BACT</name>
<dbReference type="AlphaFoldDB" id="A0A3A8IIW5"/>
<dbReference type="EMBL" id="JABFJV010000003">
    <property type="protein sequence ID" value="NOK31797.1"/>
    <property type="molecule type" value="Genomic_DNA"/>
</dbReference>
<gene>
    <name evidence="2" type="ORF">HMI49_01090</name>
</gene>
<proteinExistence type="predicted"/>